<dbReference type="InterPro" id="IPR002068">
    <property type="entry name" value="A-crystallin/Hsp20_dom"/>
</dbReference>
<evidence type="ECO:0000256" key="2">
    <source>
        <dbReference type="PROSITE-ProRule" id="PRU00285"/>
    </source>
</evidence>
<dbReference type="SUPFAM" id="SSF49764">
    <property type="entry name" value="HSP20-like chaperones"/>
    <property type="match status" value="1"/>
</dbReference>
<dbReference type="STRING" id="1097556.R4X760"/>
<name>R4X760_TAPDE</name>
<dbReference type="OrthoDB" id="5511210at2759"/>
<evidence type="ECO:0000313" key="6">
    <source>
        <dbReference type="Proteomes" id="UP000013776"/>
    </source>
</evidence>
<dbReference type="VEuPathDB" id="FungiDB:TAPDE_000546"/>
<organism evidence="5 6">
    <name type="scientific">Taphrina deformans (strain PYCC 5710 / ATCC 11124 / CBS 356.35 / IMI 108563 / JCM 9778 / NBRC 8474)</name>
    <name type="common">Peach leaf curl fungus</name>
    <name type="synonym">Lalaria deformans</name>
    <dbReference type="NCBI Taxonomy" id="1097556"/>
    <lineage>
        <taxon>Eukaryota</taxon>
        <taxon>Fungi</taxon>
        <taxon>Dikarya</taxon>
        <taxon>Ascomycota</taxon>
        <taxon>Taphrinomycotina</taxon>
        <taxon>Taphrinomycetes</taxon>
        <taxon>Taphrinales</taxon>
        <taxon>Taphrinaceae</taxon>
        <taxon>Taphrina</taxon>
    </lineage>
</organism>
<sequence>MVNSSKAQIPETQFFAINNIQDAFDLINRGFEVYSQATTGPKEVDHTSKAKSHDGAATAPVIVQKRKTHQPDLDVLESAESVTVEVSLPGVEKSGINIEYDTKQNHLILSGDYKTTARPDEVKVIRHERPNGRFERVVVLGQQVILPDQITAQYTDGVLTVTVPKNKEAETKKKIFIQ</sequence>
<evidence type="ECO:0000259" key="4">
    <source>
        <dbReference type="PROSITE" id="PS01031"/>
    </source>
</evidence>
<reference evidence="5 6" key="1">
    <citation type="journal article" date="2013" name="MBio">
        <title>Genome sequencing of the plant pathogen Taphrina deformans, the causal agent of peach leaf curl.</title>
        <authorList>
            <person name="Cisse O.H."/>
            <person name="Almeida J.M.G.C.F."/>
            <person name="Fonseca A."/>
            <person name="Kumar A.A."/>
            <person name="Salojaervi J."/>
            <person name="Overmyer K."/>
            <person name="Hauser P.M."/>
            <person name="Pagni M."/>
        </authorList>
    </citation>
    <scope>NUCLEOTIDE SEQUENCE [LARGE SCALE GENOMIC DNA]</scope>
    <source>
        <strain evidence="6">PYCC 5710 / ATCC 11124 / CBS 356.35 / IMI 108563 / JCM 9778 / NBRC 8474</strain>
    </source>
</reference>
<comment type="caution">
    <text evidence="5">The sequence shown here is derived from an EMBL/GenBank/DDBJ whole genome shotgun (WGS) entry which is preliminary data.</text>
</comment>
<dbReference type="Proteomes" id="UP000013776">
    <property type="component" value="Unassembled WGS sequence"/>
</dbReference>
<dbReference type="AlphaFoldDB" id="R4X760"/>
<dbReference type="EMBL" id="CAHR02000018">
    <property type="protein sequence ID" value="CCG80893.1"/>
    <property type="molecule type" value="Genomic_DNA"/>
</dbReference>
<keyword evidence="6" id="KW-1185">Reference proteome</keyword>
<evidence type="ECO:0000313" key="5">
    <source>
        <dbReference type="EMBL" id="CCG80893.1"/>
    </source>
</evidence>
<keyword evidence="1 5" id="KW-0346">Stress response</keyword>
<dbReference type="InterPro" id="IPR031107">
    <property type="entry name" value="Small_HSP"/>
</dbReference>
<feature type="domain" description="SHSP" evidence="4">
    <location>
        <begin position="64"/>
        <end position="178"/>
    </location>
</feature>
<dbReference type="PANTHER" id="PTHR11527">
    <property type="entry name" value="HEAT-SHOCK PROTEIN 20 FAMILY MEMBER"/>
    <property type="match status" value="1"/>
</dbReference>
<proteinExistence type="inferred from homology"/>
<dbReference type="InterPro" id="IPR008978">
    <property type="entry name" value="HSP20-like_chaperone"/>
</dbReference>
<protein>
    <submittedName>
        <fullName evidence="5">Heat shock protein</fullName>
    </submittedName>
</protein>
<dbReference type="eggNOG" id="KOG0710">
    <property type="taxonomic scope" value="Eukaryota"/>
</dbReference>
<evidence type="ECO:0000256" key="1">
    <source>
        <dbReference type="ARBA" id="ARBA00023016"/>
    </source>
</evidence>
<dbReference type="Pfam" id="PF00011">
    <property type="entry name" value="HSP20"/>
    <property type="match status" value="1"/>
</dbReference>
<dbReference type="CDD" id="cd06464">
    <property type="entry name" value="ACD_sHsps-like"/>
    <property type="match status" value="1"/>
</dbReference>
<accession>R4X760</accession>
<dbReference type="Gene3D" id="2.60.40.790">
    <property type="match status" value="1"/>
</dbReference>
<dbReference type="PROSITE" id="PS01031">
    <property type="entry name" value="SHSP"/>
    <property type="match status" value="1"/>
</dbReference>
<evidence type="ECO:0000256" key="3">
    <source>
        <dbReference type="RuleBase" id="RU003616"/>
    </source>
</evidence>
<comment type="similarity">
    <text evidence="2 3">Belongs to the small heat shock protein (HSP20) family.</text>
</comment>
<gene>
    <name evidence="5" type="ORF">TAPDE_000546</name>
</gene>